<evidence type="ECO:0000256" key="1">
    <source>
        <dbReference type="SAM" id="MobiDB-lite"/>
    </source>
</evidence>
<dbReference type="Proteomes" id="UP000695802">
    <property type="component" value="Unassembled WGS sequence"/>
</dbReference>
<feature type="compositionally biased region" description="Acidic residues" evidence="1">
    <location>
        <begin position="57"/>
        <end position="90"/>
    </location>
</feature>
<accession>A0ABS3B4W5</accession>
<name>A0ABS3B4W5_9XANT</name>
<dbReference type="InterPro" id="IPR056724">
    <property type="entry name" value="DUF7822"/>
</dbReference>
<feature type="region of interest" description="Disordered" evidence="1">
    <location>
        <begin position="57"/>
        <end position="100"/>
    </location>
</feature>
<gene>
    <name evidence="3" type="ORF">JR064_15885</name>
</gene>
<proteinExistence type="predicted"/>
<protein>
    <recommendedName>
        <fullName evidence="2">DUF7822 domain-containing protein</fullName>
    </recommendedName>
</protein>
<organism evidence="3 4">
    <name type="scientific">Xanthomonas bonasiae</name>
    <dbReference type="NCBI Taxonomy" id="2810351"/>
    <lineage>
        <taxon>Bacteria</taxon>
        <taxon>Pseudomonadati</taxon>
        <taxon>Pseudomonadota</taxon>
        <taxon>Gammaproteobacteria</taxon>
        <taxon>Lysobacterales</taxon>
        <taxon>Lysobacteraceae</taxon>
        <taxon>Xanthomonas</taxon>
    </lineage>
</organism>
<comment type="caution">
    <text evidence="3">The sequence shown here is derived from an EMBL/GenBank/DDBJ whole genome shotgun (WGS) entry which is preliminary data.</text>
</comment>
<reference evidence="3 4" key="1">
    <citation type="submission" date="2021-02" db="EMBL/GenBank/DDBJ databases">
        <title>Taxonomically Unique Crown Gall-Associated Xanthomonas Stains Have Deficiency in Virulence Repertories.</title>
        <authorList>
            <person name="Mafakheri H."/>
            <person name="Taghavi S.M."/>
            <person name="Dimkic I."/>
            <person name="Nemanja K."/>
            <person name="Osdaghi E."/>
        </authorList>
    </citation>
    <scope>NUCLEOTIDE SEQUENCE [LARGE SCALE GENOMIC DNA]</scope>
    <source>
        <strain evidence="3 4">FX4</strain>
    </source>
</reference>
<feature type="domain" description="DUF7822" evidence="2">
    <location>
        <begin position="13"/>
        <end position="55"/>
    </location>
</feature>
<dbReference type="Pfam" id="PF25135">
    <property type="entry name" value="DUF7822"/>
    <property type="match status" value="1"/>
</dbReference>
<evidence type="ECO:0000313" key="3">
    <source>
        <dbReference type="EMBL" id="MBN6103648.1"/>
    </source>
</evidence>
<sequence length="303" mass="33342">MANRSYLYSLGNRPTSYYDRPDTISSLSEWAYDVPFVYRLLMSADPQLCASLVAEGLDDDEDDDENNDEDVVEAADQEADEGEDEDEDEDQPPRLHAISSPFAPGLERLRRFAEIVKVIAATAAPAAPPAPAPIAAPPPVSWLGRLARMLSATPVSAPIAAPVRAPATVEHLPGWLDETIAFLEENRDAFLLLETVELDMMSAAEEAELRACVEEEIERCRAVGAAFEALPADTHEAARLLRRLAVEEGAPPLDVFHGLRFDDDCDSTRTGATERPLGLTNWSEVLYFELSDREAFDAREARD</sequence>
<dbReference type="RefSeq" id="WP_206230387.1">
    <property type="nucleotide sequence ID" value="NZ_JAFIWB010000020.1"/>
</dbReference>
<evidence type="ECO:0000313" key="4">
    <source>
        <dbReference type="Proteomes" id="UP000695802"/>
    </source>
</evidence>
<dbReference type="EMBL" id="JAFIWB010000020">
    <property type="protein sequence ID" value="MBN6103648.1"/>
    <property type="molecule type" value="Genomic_DNA"/>
</dbReference>
<keyword evidence="4" id="KW-1185">Reference proteome</keyword>
<evidence type="ECO:0000259" key="2">
    <source>
        <dbReference type="Pfam" id="PF25135"/>
    </source>
</evidence>